<dbReference type="InterPro" id="IPR046672">
    <property type="entry name" value="DUF6542"/>
</dbReference>
<dbReference type="OrthoDB" id="3786047at2"/>
<name>A0A1H1SLX2_9ACTN</name>
<evidence type="ECO:0000259" key="3">
    <source>
        <dbReference type="Pfam" id="PF20177"/>
    </source>
</evidence>
<keyword evidence="2" id="KW-1133">Transmembrane helix</keyword>
<feature type="transmembrane region" description="Helical" evidence="2">
    <location>
        <begin position="66"/>
        <end position="84"/>
    </location>
</feature>
<feature type="transmembrane region" description="Helical" evidence="2">
    <location>
        <begin position="42"/>
        <end position="59"/>
    </location>
</feature>
<proteinExistence type="predicted"/>
<evidence type="ECO:0000313" key="4">
    <source>
        <dbReference type="EMBL" id="SDS48975.1"/>
    </source>
</evidence>
<dbReference type="AlphaFoldDB" id="A0A1H1SLX2"/>
<dbReference type="Proteomes" id="UP000198859">
    <property type="component" value="Chromosome I"/>
</dbReference>
<feature type="transmembrane region" description="Helical" evidence="2">
    <location>
        <begin position="20"/>
        <end position="36"/>
    </location>
</feature>
<feature type="domain" description="DUF6542" evidence="3">
    <location>
        <begin position="20"/>
        <end position="128"/>
    </location>
</feature>
<protein>
    <recommendedName>
        <fullName evidence="3">DUF6542 domain-containing protein</fullName>
    </recommendedName>
</protein>
<keyword evidence="2" id="KW-0472">Membrane</keyword>
<keyword evidence="2" id="KW-0812">Transmembrane</keyword>
<sequence length="154" mass="16123">MSAPTLWEEGHLTGGRVTRLAVLSGLLLLAVDIALFRDVTALFDLGFVAVCVAAALGVRPADFFRVSVLPPLLLLGLVTLVAVVERGWVARESDSVVQAVVSGLAHHAGGLMAGYALALLVLLVRMRVRARHGDRVSAHSNRAGSPAPTRVTSG</sequence>
<dbReference type="RefSeq" id="WP_157682815.1">
    <property type="nucleotide sequence ID" value="NZ_LT629757.1"/>
</dbReference>
<reference evidence="5" key="1">
    <citation type="submission" date="2016-10" db="EMBL/GenBank/DDBJ databases">
        <authorList>
            <person name="Varghese N."/>
            <person name="Submissions S."/>
        </authorList>
    </citation>
    <scope>NUCLEOTIDE SEQUENCE [LARGE SCALE GENOMIC DNA]</scope>
    <source>
        <strain evidence="5">DSM 22127</strain>
    </source>
</reference>
<evidence type="ECO:0000256" key="2">
    <source>
        <dbReference type="SAM" id="Phobius"/>
    </source>
</evidence>
<gene>
    <name evidence="4" type="ORF">SAMN04488570_1992</name>
</gene>
<dbReference type="Pfam" id="PF20177">
    <property type="entry name" value="DUF6542"/>
    <property type="match status" value="1"/>
</dbReference>
<organism evidence="4 5">
    <name type="scientific">Nocardioides scoriae</name>
    <dbReference type="NCBI Taxonomy" id="642780"/>
    <lineage>
        <taxon>Bacteria</taxon>
        <taxon>Bacillati</taxon>
        <taxon>Actinomycetota</taxon>
        <taxon>Actinomycetes</taxon>
        <taxon>Propionibacteriales</taxon>
        <taxon>Nocardioidaceae</taxon>
        <taxon>Nocardioides</taxon>
    </lineage>
</organism>
<dbReference type="STRING" id="642780.SAMN04488570_1992"/>
<feature type="transmembrane region" description="Helical" evidence="2">
    <location>
        <begin position="104"/>
        <end position="124"/>
    </location>
</feature>
<feature type="region of interest" description="Disordered" evidence="1">
    <location>
        <begin position="135"/>
        <end position="154"/>
    </location>
</feature>
<accession>A0A1H1SLX2</accession>
<evidence type="ECO:0000256" key="1">
    <source>
        <dbReference type="SAM" id="MobiDB-lite"/>
    </source>
</evidence>
<keyword evidence="5" id="KW-1185">Reference proteome</keyword>
<dbReference type="EMBL" id="LT629757">
    <property type="protein sequence ID" value="SDS48975.1"/>
    <property type="molecule type" value="Genomic_DNA"/>
</dbReference>
<evidence type="ECO:0000313" key="5">
    <source>
        <dbReference type="Proteomes" id="UP000198859"/>
    </source>
</evidence>